<dbReference type="PROSITE" id="PS50072">
    <property type="entry name" value="CSA_PPIASE_2"/>
    <property type="match status" value="1"/>
</dbReference>
<dbReference type="PANTHER" id="PTHR45625:SF4">
    <property type="entry name" value="PEPTIDYLPROLYL ISOMERASE DOMAIN AND WD REPEAT-CONTAINING PROTEIN 1"/>
    <property type="match status" value="1"/>
</dbReference>
<evidence type="ECO:0000256" key="1">
    <source>
        <dbReference type="ARBA" id="ARBA00000971"/>
    </source>
</evidence>
<dbReference type="SUPFAM" id="SSF54534">
    <property type="entry name" value="FKBP-like"/>
    <property type="match status" value="1"/>
</dbReference>
<dbReference type="Gene3D" id="2.40.100.10">
    <property type="entry name" value="Cyclophilin-like"/>
    <property type="match status" value="1"/>
</dbReference>
<organism evidence="9 10">
    <name type="scientific">Flavobacterium arsenatis</name>
    <dbReference type="NCBI Taxonomy" id="1484332"/>
    <lineage>
        <taxon>Bacteria</taxon>
        <taxon>Pseudomonadati</taxon>
        <taxon>Bacteroidota</taxon>
        <taxon>Flavobacteriia</taxon>
        <taxon>Flavobacteriales</taxon>
        <taxon>Flavobacteriaceae</taxon>
        <taxon>Flavobacterium</taxon>
    </lineage>
</organism>
<feature type="domain" description="PPIase FKBP-type" evidence="7">
    <location>
        <begin position="265"/>
        <end position="371"/>
    </location>
</feature>
<dbReference type="EC" id="5.2.1.8" evidence="3 6"/>
<evidence type="ECO:0000256" key="3">
    <source>
        <dbReference type="ARBA" id="ARBA00013194"/>
    </source>
</evidence>
<dbReference type="GO" id="GO:0003755">
    <property type="term" value="F:peptidyl-prolyl cis-trans isomerase activity"/>
    <property type="evidence" value="ECO:0007669"/>
    <property type="project" value="UniProtKB-EC"/>
</dbReference>
<dbReference type="CDD" id="cd00317">
    <property type="entry name" value="cyclophilin"/>
    <property type="match status" value="1"/>
</dbReference>
<evidence type="ECO:0000313" key="10">
    <source>
        <dbReference type="Proteomes" id="UP001255185"/>
    </source>
</evidence>
<proteinExistence type="inferred from homology"/>
<sequence>MKKRILLLLIVATTLFSCKDKYSELPDGLYAEIVTSKGDIILELEYEKTPVTVANFVTLAEGKNTFVNEKFKGKPFYNGLKFHRVLQNFMIQGGDPLGNGSGDTGYKFKDEITDLKHDASGVLSMANSGPATNSSQFFITHVETPWLDGKHTVFGHVVGNGMETVNKIVQDDTIVSITIIRKGEAAKKFDAIKIFSDYFANEAENLKKQALIDAEEKRLYTEKFKAIIDEKVAYFAKNKAASTKTSTGLQYSITKKGNGKKPANGTAVSIHYAGFFEDGTLFDSSIEEVAKQFGKYDEMRAAQGGYSPIPFQAGNKHGMIPGFIEGIEQLSYGDKAIIFIPSNLAYGEAGAGGGIIPPNSNLIFEIELLEK</sequence>
<dbReference type="InterPro" id="IPR044666">
    <property type="entry name" value="Cyclophilin_A-like"/>
</dbReference>
<comment type="catalytic activity">
    <reaction evidence="1 6">
        <text>[protein]-peptidylproline (omega=180) = [protein]-peptidylproline (omega=0)</text>
        <dbReference type="Rhea" id="RHEA:16237"/>
        <dbReference type="Rhea" id="RHEA-COMP:10747"/>
        <dbReference type="Rhea" id="RHEA-COMP:10748"/>
        <dbReference type="ChEBI" id="CHEBI:83833"/>
        <dbReference type="ChEBI" id="CHEBI:83834"/>
        <dbReference type="EC" id="5.2.1.8"/>
    </reaction>
</comment>
<dbReference type="InterPro" id="IPR029000">
    <property type="entry name" value="Cyclophilin-like_dom_sf"/>
</dbReference>
<evidence type="ECO:0000256" key="5">
    <source>
        <dbReference type="ARBA" id="ARBA00023235"/>
    </source>
</evidence>
<evidence type="ECO:0000259" key="7">
    <source>
        <dbReference type="PROSITE" id="PS50059"/>
    </source>
</evidence>
<evidence type="ECO:0000259" key="8">
    <source>
        <dbReference type="PROSITE" id="PS50072"/>
    </source>
</evidence>
<gene>
    <name evidence="9" type="ORF">J2X31_002023</name>
</gene>
<reference evidence="9 10" key="1">
    <citation type="submission" date="2023-07" db="EMBL/GenBank/DDBJ databases">
        <title>Sorghum-associated microbial communities from plants grown in Nebraska, USA.</title>
        <authorList>
            <person name="Schachtman D."/>
        </authorList>
    </citation>
    <scope>NUCLEOTIDE SEQUENCE [LARGE SCALE GENOMIC DNA]</scope>
    <source>
        <strain evidence="9 10">3773</strain>
    </source>
</reference>
<evidence type="ECO:0000256" key="2">
    <source>
        <dbReference type="ARBA" id="ARBA00007365"/>
    </source>
</evidence>
<dbReference type="InterPro" id="IPR002130">
    <property type="entry name" value="Cyclophilin-type_PPIase_dom"/>
</dbReference>
<evidence type="ECO:0000256" key="4">
    <source>
        <dbReference type="ARBA" id="ARBA00023110"/>
    </source>
</evidence>
<keyword evidence="5 6" id="KW-0413">Isomerase</keyword>
<keyword evidence="10" id="KW-1185">Reference proteome</keyword>
<protein>
    <recommendedName>
        <fullName evidence="3 6">peptidylprolyl isomerase</fullName>
        <ecNumber evidence="3 6">5.2.1.8</ecNumber>
    </recommendedName>
</protein>
<comment type="similarity">
    <text evidence="2">Belongs to the cyclophilin-type PPIase family.</text>
</comment>
<evidence type="ECO:0000313" key="9">
    <source>
        <dbReference type="EMBL" id="MDR6968009.1"/>
    </source>
</evidence>
<name>A0ABU1TPY6_9FLAO</name>
<evidence type="ECO:0000256" key="6">
    <source>
        <dbReference type="PROSITE-ProRule" id="PRU00277"/>
    </source>
</evidence>
<dbReference type="PROSITE" id="PS50059">
    <property type="entry name" value="FKBP_PPIASE"/>
    <property type="match status" value="1"/>
</dbReference>
<dbReference type="InterPro" id="IPR001179">
    <property type="entry name" value="PPIase_FKBP_dom"/>
</dbReference>
<dbReference type="Pfam" id="PF00160">
    <property type="entry name" value="Pro_isomerase"/>
    <property type="match status" value="1"/>
</dbReference>
<dbReference type="RefSeq" id="WP_310026419.1">
    <property type="nucleotide sequence ID" value="NZ_JAVDVI010000007.1"/>
</dbReference>
<accession>A0ABU1TPY6</accession>
<dbReference type="PRINTS" id="PR00153">
    <property type="entry name" value="CSAPPISMRASE"/>
</dbReference>
<dbReference type="Pfam" id="PF00254">
    <property type="entry name" value="FKBP_C"/>
    <property type="match status" value="1"/>
</dbReference>
<dbReference type="EMBL" id="JAVDVI010000007">
    <property type="protein sequence ID" value="MDR6968009.1"/>
    <property type="molecule type" value="Genomic_DNA"/>
</dbReference>
<dbReference type="Gene3D" id="3.10.50.40">
    <property type="match status" value="1"/>
</dbReference>
<dbReference type="SUPFAM" id="SSF50891">
    <property type="entry name" value="Cyclophilin-like"/>
    <property type="match status" value="1"/>
</dbReference>
<comment type="caution">
    <text evidence="9">The sequence shown here is derived from an EMBL/GenBank/DDBJ whole genome shotgun (WGS) entry which is preliminary data.</text>
</comment>
<feature type="domain" description="PPIase cyclophilin-type" evidence="8">
    <location>
        <begin position="38"/>
        <end position="168"/>
    </location>
</feature>
<dbReference type="Proteomes" id="UP001255185">
    <property type="component" value="Unassembled WGS sequence"/>
</dbReference>
<dbReference type="InterPro" id="IPR046357">
    <property type="entry name" value="PPIase_dom_sf"/>
</dbReference>
<dbReference type="PROSITE" id="PS51257">
    <property type="entry name" value="PROKAR_LIPOPROTEIN"/>
    <property type="match status" value="1"/>
</dbReference>
<dbReference type="InterPro" id="IPR020892">
    <property type="entry name" value="Cyclophilin-type_PPIase_CS"/>
</dbReference>
<keyword evidence="4 6" id="KW-0697">Rotamase</keyword>
<dbReference type="PROSITE" id="PS00170">
    <property type="entry name" value="CSA_PPIASE_1"/>
    <property type="match status" value="1"/>
</dbReference>
<dbReference type="PANTHER" id="PTHR45625">
    <property type="entry name" value="PEPTIDYL-PROLYL CIS-TRANS ISOMERASE-RELATED"/>
    <property type="match status" value="1"/>
</dbReference>